<proteinExistence type="predicted"/>
<keyword evidence="2" id="KW-1185">Reference proteome</keyword>
<reference evidence="1 2" key="1">
    <citation type="journal article" date="2022" name="New Phytol.">
        <title>Ecological generalism drives hyperdiversity of secondary metabolite gene clusters in xylarialean endophytes.</title>
        <authorList>
            <person name="Franco M.E.E."/>
            <person name="Wisecaver J.H."/>
            <person name="Arnold A.E."/>
            <person name="Ju Y.M."/>
            <person name="Slot J.C."/>
            <person name="Ahrendt S."/>
            <person name="Moore L.P."/>
            <person name="Eastman K.E."/>
            <person name="Scott K."/>
            <person name="Konkel Z."/>
            <person name="Mondo S.J."/>
            <person name="Kuo A."/>
            <person name="Hayes R.D."/>
            <person name="Haridas S."/>
            <person name="Andreopoulos B."/>
            <person name="Riley R."/>
            <person name="LaButti K."/>
            <person name="Pangilinan J."/>
            <person name="Lipzen A."/>
            <person name="Amirebrahimi M."/>
            <person name="Yan J."/>
            <person name="Adam C."/>
            <person name="Keymanesh K."/>
            <person name="Ng V."/>
            <person name="Louie K."/>
            <person name="Northen T."/>
            <person name="Drula E."/>
            <person name="Henrissat B."/>
            <person name="Hsieh H.M."/>
            <person name="Youens-Clark K."/>
            <person name="Lutzoni F."/>
            <person name="Miadlikowska J."/>
            <person name="Eastwood D.C."/>
            <person name="Hamelin R.C."/>
            <person name="Grigoriev I.V."/>
            <person name="U'Ren J.M."/>
        </authorList>
    </citation>
    <scope>NUCLEOTIDE SEQUENCE [LARGE SCALE GENOMIC DNA]</scope>
    <source>
        <strain evidence="1 2">ER1909</strain>
    </source>
</reference>
<evidence type="ECO:0000313" key="1">
    <source>
        <dbReference type="EMBL" id="KAI6092707.1"/>
    </source>
</evidence>
<gene>
    <name evidence="1" type="ORF">F4821DRAFT_109608</name>
</gene>
<organism evidence="1 2">
    <name type="scientific">Hypoxylon rubiginosum</name>
    <dbReference type="NCBI Taxonomy" id="110542"/>
    <lineage>
        <taxon>Eukaryota</taxon>
        <taxon>Fungi</taxon>
        <taxon>Dikarya</taxon>
        <taxon>Ascomycota</taxon>
        <taxon>Pezizomycotina</taxon>
        <taxon>Sordariomycetes</taxon>
        <taxon>Xylariomycetidae</taxon>
        <taxon>Xylariales</taxon>
        <taxon>Hypoxylaceae</taxon>
        <taxon>Hypoxylon</taxon>
    </lineage>
</organism>
<protein>
    <submittedName>
        <fullName evidence="1">Uncharacterized protein</fullName>
    </submittedName>
</protein>
<dbReference type="EMBL" id="MU394282">
    <property type="protein sequence ID" value="KAI6092707.1"/>
    <property type="molecule type" value="Genomic_DNA"/>
</dbReference>
<comment type="caution">
    <text evidence="1">The sequence shown here is derived from an EMBL/GenBank/DDBJ whole genome shotgun (WGS) entry which is preliminary data.</text>
</comment>
<sequence>MLNQDNRKSCHNCIKRRIVCDKTGNSCNKCARRKLTCPGYGVRYRFAKGAASSNRPAASPLETEHLGSNHQINGCKWIEYEREPMEMSTKASGSRSSTHPLRCSATSVPNGLSDLDPRTHSYFMHFAAHVSPFMVLFDDESNGYRHQILPLARNEPIVERAVCIASAFHLSSRHPKLRAPAEIIRDNLIRELSAKSAAKPDLSETTWAILILLIVADLVTGHEDVSTLHNLLAAFLDARGYFKEPATQLERFLYFQSSIIKFFSHPFSSGRPHSIGPQPLLSSPVSMFKQYASDQQDSQRSDGLSYQKGKFASYFPTYEQIFDHATEIYSMRMESAESTVHPDRYMKDRIQNLRMLCEQLDLAAPGAHVIVWPIFVAAAESKSDDDRHYFTDVLRRLYEKVGYANIHRGIEVLPELWAQRKKTSWVSALAEYKGLVIC</sequence>
<evidence type="ECO:0000313" key="2">
    <source>
        <dbReference type="Proteomes" id="UP001497680"/>
    </source>
</evidence>
<dbReference type="Proteomes" id="UP001497680">
    <property type="component" value="Unassembled WGS sequence"/>
</dbReference>
<name>A0ACC0DIW5_9PEZI</name>
<accession>A0ACC0DIW5</accession>